<dbReference type="EMBL" id="SRYA01000007">
    <property type="protein sequence ID" value="TGY97466.1"/>
    <property type="molecule type" value="Genomic_DNA"/>
</dbReference>
<evidence type="ECO:0000313" key="1">
    <source>
        <dbReference type="EMBL" id="TGY97466.1"/>
    </source>
</evidence>
<name>A0AC61RZV4_9FIRM</name>
<organism evidence="1 2">
    <name type="scientific">Petralouisia muris</name>
    <dbReference type="NCBI Taxonomy" id="3032872"/>
    <lineage>
        <taxon>Bacteria</taxon>
        <taxon>Bacillati</taxon>
        <taxon>Bacillota</taxon>
        <taxon>Clostridia</taxon>
        <taxon>Lachnospirales</taxon>
        <taxon>Lachnospiraceae</taxon>
        <taxon>Petralouisia</taxon>
    </lineage>
</organism>
<keyword evidence="2" id="KW-1185">Reference proteome</keyword>
<evidence type="ECO:0000313" key="2">
    <source>
        <dbReference type="Proteomes" id="UP000304953"/>
    </source>
</evidence>
<proteinExistence type="predicted"/>
<comment type="caution">
    <text evidence="1">The sequence shown here is derived from an EMBL/GenBank/DDBJ whole genome shotgun (WGS) entry which is preliminary data.</text>
</comment>
<reference evidence="1" key="1">
    <citation type="submission" date="2019-04" db="EMBL/GenBank/DDBJ databases">
        <title>Microbes associate with the intestines of laboratory mice.</title>
        <authorList>
            <person name="Navarre W."/>
            <person name="Wong E."/>
            <person name="Huang K."/>
            <person name="Tropini C."/>
            <person name="Ng K."/>
            <person name="Yu B."/>
        </authorList>
    </citation>
    <scope>NUCLEOTIDE SEQUENCE</scope>
    <source>
        <strain evidence="1">NM01_1-7b</strain>
    </source>
</reference>
<protein>
    <submittedName>
        <fullName evidence="1">GHKL domain-containing protein</fullName>
    </submittedName>
</protein>
<dbReference type="Proteomes" id="UP000304953">
    <property type="component" value="Unassembled WGS sequence"/>
</dbReference>
<accession>A0AC61RZV4</accession>
<sequence>MLGGSVYIAFIRFAISLAGVIILFSEMSESRFGRKKTIVCYGCFSLVVLILASAWYVADWKSCVRIVAFAMYACFAIFAIMISSDSVYLSIYKLALTFYLLAVFLIGGLEAAVIFFDGNVWADIATRVILILLMAFVIEKKQKSSIKGFGEYVEKEADKFSVAIMIICILLGMGFILNPDINGTSPYRIYQIVVNFILTGTLQLLVFRFYLHVGIEREYERENQLIQMNHRLLERQMELLEESVESGRRIRHDVRHHNAVITEYVCNQQKEELLQYLKEYDREIDQGMVEMICANTAVNNILSAYTRKARRAQIKVTMDIDIGRKLDIPNIDLVAILANAYENAIYACMEVKKCSEEKECFIHFAMKIRKNKLIIFCSNTCRRKTGLKGGQPKTEFTGGIGVSSIIKTAEKYGGDYDFKNENGVFVFRLIMNIPSDI</sequence>
<gene>
    <name evidence="1" type="ORF">E5329_04820</name>
</gene>